<feature type="domain" description="Pseudouridine synthase RsuA/RluA-like" evidence="3">
    <location>
        <begin position="471"/>
        <end position="591"/>
    </location>
</feature>
<feature type="region of interest" description="Disordered" evidence="2">
    <location>
        <begin position="1"/>
        <end position="130"/>
    </location>
</feature>
<protein>
    <recommendedName>
        <fullName evidence="3">Pseudouridine synthase RsuA/RluA-like domain-containing protein</fullName>
    </recommendedName>
</protein>
<dbReference type="InterPro" id="IPR032675">
    <property type="entry name" value="LRR_dom_sf"/>
</dbReference>
<dbReference type="PROSITE" id="PS01129">
    <property type="entry name" value="PSI_RLU"/>
    <property type="match status" value="1"/>
</dbReference>
<dbReference type="SUPFAM" id="SSF55120">
    <property type="entry name" value="Pseudouridine synthase"/>
    <property type="match status" value="1"/>
</dbReference>
<feature type="compositionally biased region" description="Low complexity" evidence="2">
    <location>
        <begin position="788"/>
        <end position="798"/>
    </location>
</feature>
<dbReference type="GO" id="GO:0009982">
    <property type="term" value="F:pseudouridine synthase activity"/>
    <property type="evidence" value="ECO:0007669"/>
    <property type="project" value="InterPro"/>
</dbReference>
<dbReference type="Pfam" id="PF00849">
    <property type="entry name" value="PseudoU_synth_2"/>
    <property type="match status" value="1"/>
</dbReference>
<dbReference type="EMBL" id="CAUJNA010000039">
    <property type="protein sequence ID" value="CAJ1370845.1"/>
    <property type="molecule type" value="Genomic_DNA"/>
</dbReference>
<evidence type="ECO:0000313" key="5">
    <source>
        <dbReference type="Proteomes" id="UP001178507"/>
    </source>
</evidence>
<keyword evidence="5" id="KW-1185">Reference proteome</keyword>
<name>A0AA36MJS2_9DINO</name>
<comment type="caution">
    <text evidence="4">The sequence shown here is derived from an EMBL/GenBank/DDBJ whole genome shotgun (WGS) entry which is preliminary data.</text>
</comment>
<feature type="compositionally biased region" description="Low complexity" evidence="2">
    <location>
        <begin position="807"/>
        <end position="816"/>
    </location>
</feature>
<dbReference type="InterPro" id="IPR006224">
    <property type="entry name" value="PsdUridine_synth_RluA-like_CS"/>
</dbReference>
<comment type="similarity">
    <text evidence="1">Belongs to the pseudouridine synthase RluA family.</text>
</comment>
<dbReference type="AlphaFoldDB" id="A0AA36MJS2"/>
<feature type="compositionally biased region" description="Basic residues" evidence="2">
    <location>
        <begin position="720"/>
        <end position="730"/>
    </location>
</feature>
<evidence type="ECO:0000256" key="2">
    <source>
        <dbReference type="SAM" id="MobiDB-lite"/>
    </source>
</evidence>
<reference evidence="4" key="1">
    <citation type="submission" date="2023-08" db="EMBL/GenBank/DDBJ databases">
        <authorList>
            <person name="Chen Y."/>
            <person name="Shah S."/>
            <person name="Dougan E. K."/>
            <person name="Thang M."/>
            <person name="Chan C."/>
        </authorList>
    </citation>
    <scope>NUCLEOTIDE SEQUENCE</scope>
</reference>
<dbReference type="PANTHER" id="PTHR21600:SF87">
    <property type="entry name" value="RNA PSEUDOURIDYLATE SYNTHASE DOMAIN-CONTAINING PROTEIN 1"/>
    <property type="match status" value="1"/>
</dbReference>
<dbReference type="GO" id="GO:0000455">
    <property type="term" value="P:enzyme-directed rRNA pseudouridine synthesis"/>
    <property type="evidence" value="ECO:0007669"/>
    <property type="project" value="TreeGrafter"/>
</dbReference>
<feature type="compositionally biased region" description="Acidic residues" evidence="2">
    <location>
        <begin position="817"/>
        <end position="833"/>
    </location>
</feature>
<dbReference type="InterPro" id="IPR006145">
    <property type="entry name" value="PsdUridine_synth_RsuA/RluA"/>
</dbReference>
<evidence type="ECO:0000259" key="3">
    <source>
        <dbReference type="Pfam" id="PF00849"/>
    </source>
</evidence>
<dbReference type="InterPro" id="IPR050188">
    <property type="entry name" value="RluA_PseudoU_synthase"/>
</dbReference>
<dbReference type="InterPro" id="IPR020103">
    <property type="entry name" value="PsdUridine_synth_cat_dom_sf"/>
</dbReference>
<dbReference type="Gene3D" id="3.80.10.10">
    <property type="entry name" value="Ribonuclease Inhibitor"/>
    <property type="match status" value="1"/>
</dbReference>
<dbReference type="SUPFAM" id="SSF52047">
    <property type="entry name" value="RNI-like"/>
    <property type="match status" value="1"/>
</dbReference>
<organism evidence="4 5">
    <name type="scientific">Effrenium voratum</name>
    <dbReference type="NCBI Taxonomy" id="2562239"/>
    <lineage>
        <taxon>Eukaryota</taxon>
        <taxon>Sar</taxon>
        <taxon>Alveolata</taxon>
        <taxon>Dinophyceae</taxon>
        <taxon>Suessiales</taxon>
        <taxon>Symbiodiniaceae</taxon>
        <taxon>Effrenium</taxon>
    </lineage>
</organism>
<sequence length="878" mass="98986">MKQMKQCAHPQCDFRVSGRGLPRADPAPPSAPLSQSTSKKAMVLAKRAGRTEDLEAAMAKAATPQSDQDSSWKWEEDWPQNQSEEVEENWGNRTGGTRPHEHAEAEPEPTENPEPAQAQGSNDCQPGAKRTLSGTVEALMKRRRVERLDWRKCWVEIEKEVKIHCSGWELCDEDVDNWLLWMRLQPRVTIHELDFSNNSLTSVALGRMCEFLDGCGTHCEQWCFSGNKICDDGFRQLSEHIARGRPAQSVRFDSNPISLHGLIWFLATISLHPQYPAEHQVWGGQRRFRPLWVSLRNTNVVQEDLDDFLASSRFRVLAISVCMASCKVTCQTSSTKHNMIVHLDCGQVAQHHRGYSRGSLAGASSGIFQQPEPSNWRGLWLNPEGQKLRDEPSFVYEDGHFVVLMKPAGWHCTNHGANLLNESRNWTSEQRKSWVQKLCSMRASAALQDYLILRFGADPVFEEVMTAEHLFGMLHRLDVGTSGCLLVAKSEEAFRWAKQLQAQQGFLRNYVALVYGSLREKGLPPRGTISAKIDKSGYTRTRRCEIRAWGVPSFTQYEQLAEFQTPQGRYTLLHLRLLTGRTHQIRVHCEHVGLPLVGDQQYQRHRPQWRDAASACPRTFLHKVRFVFPSWNGEPVVVWTPLACAKDLVEVLRRMTVVDSSLISVRAEDLDQLFTGTQSVGRVVESARAWHQRMRMHVPKDARALLLRVPDKPKELVAKGSRKRAGTKTKPKTEPKVLRSSGQEEWSEKPAAEPEQSGGQPNEDFEVEVKQGAGAQPAEDFEETEVKQGAGAQPAEGQGPDEEEVKQGAGAQPEGQGPEEDFEEVEVDLEDDALNGQDVKPRKVLSARSGILCSERNEPIVEVCQLEMAFYAEKKTIF</sequence>
<evidence type="ECO:0000313" key="4">
    <source>
        <dbReference type="EMBL" id="CAJ1370845.1"/>
    </source>
</evidence>
<dbReference type="Gene3D" id="3.30.2350.10">
    <property type="entry name" value="Pseudouridine synthase"/>
    <property type="match status" value="1"/>
</dbReference>
<dbReference type="PANTHER" id="PTHR21600">
    <property type="entry name" value="MITOCHONDRIAL RNA PSEUDOURIDINE SYNTHASE"/>
    <property type="match status" value="1"/>
</dbReference>
<dbReference type="GO" id="GO:0003723">
    <property type="term" value="F:RNA binding"/>
    <property type="evidence" value="ECO:0007669"/>
    <property type="project" value="InterPro"/>
</dbReference>
<evidence type="ECO:0000256" key="1">
    <source>
        <dbReference type="ARBA" id="ARBA00010876"/>
    </source>
</evidence>
<proteinExistence type="inferred from homology"/>
<feature type="region of interest" description="Disordered" evidence="2">
    <location>
        <begin position="715"/>
        <end position="835"/>
    </location>
</feature>
<dbReference type="CDD" id="cd02869">
    <property type="entry name" value="PseudoU_synth_RluA_like"/>
    <property type="match status" value="1"/>
</dbReference>
<accession>A0AA36MJS2</accession>
<dbReference type="Proteomes" id="UP001178507">
    <property type="component" value="Unassembled WGS sequence"/>
</dbReference>
<gene>
    <name evidence="4" type="ORF">EVOR1521_LOCUS1316</name>
</gene>